<gene>
    <name evidence="2" type="ORF">NAEGRDRAFT_81936</name>
</gene>
<dbReference type="EMBL" id="GG738919">
    <property type="protein sequence ID" value="EFC37301.1"/>
    <property type="molecule type" value="Genomic_DNA"/>
</dbReference>
<proteinExistence type="predicted"/>
<evidence type="ECO:0000313" key="2">
    <source>
        <dbReference type="EMBL" id="EFC37301.1"/>
    </source>
</evidence>
<name>D2W0K2_NAEGR</name>
<evidence type="ECO:0000313" key="3">
    <source>
        <dbReference type="Proteomes" id="UP000006671"/>
    </source>
</evidence>
<dbReference type="AlphaFoldDB" id="D2W0K2"/>
<dbReference type="RefSeq" id="XP_002670045.1">
    <property type="nucleotide sequence ID" value="XM_002669999.1"/>
</dbReference>
<dbReference type="GeneID" id="8853692"/>
<feature type="domain" description="RNA ligase" evidence="1">
    <location>
        <begin position="164"/>
        <end position="328"/>
    </location>
</feature>
<protein>
    <submittedName>
        <fullName evidence="2">Predicted protein</fullName>
    </submittedName>
</protein>
<dbReference type="VEuPathDB" id="AmoebaDB:NAEGRDRAFT_81936"/>
<organism evidence="3">
    <name type="scientific">Naegleria gruberi</name>
    <name type="common">Amoeba</name>
    <dbReference type="NCBI Taxonomy" id="5762"/>
    <lineage>
        <taxon>Eukaryota</taxon>
        <taxon>Discoba</taxon>
        <taxon>Heterolobosea</taxon>
        <taxon>Tetramitia</taxon>
        <taxon>Eutetramitia</taxon>
        <taxon>Vahlkampfiidae</taxon>
        <taxon>Naegleria</taxon>
    </lineage>
</organism>
<dbReference type="InterPro" id="IPR012646">
    <property type="entry name" value="RNA_ligase_DRB0094"/>
</dbReference>
<evidence type="ECO:0000259" key="1">
    <source>
        <dbReference type="Pfam" id="PF09414"/>
    </source>
</evidence>
<dbReference type="Gene3D" id="3.30.470.30">
    <property type="entry name" value="DNA ligase/mRNA capping enzyme"/>
    <property type="match status" value="1"/>
</dbReference>
<dbReference type="eggNOG" id="ENOG502RXHP">
    <property type="taxonomic scope" value="Eukaryota"/>
</dbReference>
<dbReference type="SUPFAM" id="SSF56091">
    <property type="entry name" value="DNA ligase/mRNA capping enzyme, catalytic domain"/>
    <property type="match status" value="1"/>
</dbReference>
<dbReference type="Pfam" id="PF09414">
    <property type="entry name" value="RNA_ligase"/>
    <property type="match status" value="1"/>
</dbReference>
<dbReference type="Pfam" id="PF21189">
    <property type="entry name" value="PHA02142"/>
    <property type="match status" value="1"/>
</dbReference>
<reference evidence="2 3" key="1">
    <citation type="journal article" date="2010" name="Cell">
        <title>The genome of Naegleria gruberi illuminates early eukaryotic versatility.</title>
        <authorList>
            <person name="Fritz-Laylin L.K."/>
            <person name="Prochnik S.E."/>
            <person name="Ginger M.L."/>
            <person name="Dacks J.B."/>
            <person name="Carpenter M.L."/>
            <person name="Field M.C."/>
            <person name="Kuo A."/>
            <person name="Paredez A."/>
            <person name="Chapman J."/>
            <person name="Pham J."/>
            <person name="Shu S."/>
            <person name="Neupane R."/>
            <person name="Cipriano M."/>
            <person name="Mancuso J."/>
            <person name="Tu H."/>
            <person name="Salamov A."/>
            <person name="Lindquist E."/>
            <person name="Shapiro H."/>
            <person name="Lucas S."/>
            <person name="Grigoriev I.V."/>
            <person name="Cande W.Z."/>
            <person name="Fulton C."/>
            <person name="Rokhsar D.S."/>
            <person name="Dawson S.C."/>
        </authorList>
    </citation>
    <scope>NUCLEOTIDE SEQUENCE [LARGE SCALE GENOMIC DNA]</scope>
    <source>
        <strain evidence="2 3">NEG-M</strain>
    </source>
</reference>
<keyword evidence="3" id="KW-1185">Reference proteome</keyword>
<dbReference type="OrthoDB" id="17053at2759"/>
<accession>D2W0K2</accession>
<dbReference type="Proteomes" id="UP000006671">
    <property type="component" value="Unassembled WGS sequence"/>
</dbReference>
<dbReference type="InParanoid" id="D2W0K2"/>
<dbReference type="InterPro" id="IPR021122">
    <property type="entry name" value="RNA_ligase_dom_REL/Rnl2"/>
</dbReference>
<dbReference type="NCBIfam" id="TIGR02306">
    <property type="entry name" value="RNA_lig_DRB0094"/>
    <property type="match status" value="1"/>
</dbReference>
<sequence length="339" mass="38565">MGVRKLATIRTAGEITPIAGAEAIECCHVDGWTCVIKKGEFKQGERGVYFEIDSFIKEDNDRYPMLSKQVIDYEGQRGTRLRTARLRGQLSQGLFLPMDRFPELASNQVGDDVTEILGITKWEPPISTNLSGEILGEFPTFISKTDQERVQNLIPQIEENKGQKFEVTVKLDGSSMTVYRKDDHIGVCGRNWELRETATNAQWHAVRRNKMIEGLQFLNRNLALQGEIIGESIQGNLEKLKGQDFYLFDIYDIDKAQYLTPIERQSLVKQLNDNGFTVKHVPILDDLELNHTAEQILAMADGPSLNKNVKREGLVFKRLDGKFSFKAISNAYLEKHKDR</sequence>
<dbReference type="KEGG" id="ngr:NAEGRDRAFT_81936"/>